<keyword evidence="2" id="KW-1003">Cell membrane</keyword>
<gene>
    <name evidence="14" type="ORF">CYCCA115_LOCUS13522</name>
</gene>
<evidence type="ECO:0000256" key="5">
    <source>
        <dbReference type="ARBA" id="ARBA00022729"/>
    </source>
</evidence>
<dbReference type="FunFam" id="3.80.10.10:FF:000400">
    <property type="entry name" value="Nuclear pore complex protein NUP107"/>
    <property type="match status" value="1"/>
</dbReference>
<dbReference type="PANTHER" id="PTHR48052">
    <property type="entry name" value="UNNAMED PRODUCT"/>
    <property type="match status" value="1"/>
</dbReference>
<feature type="region of interest" description="Disordered" evidence="12">
    <location>
        <begin position="322"/>
        <end position="345"/>
    </location>
</feature>
<dbReference type="Pfam" id="PF00560">
    <property type="entry name" value="LRR_1"/>
    <property type="match status" value="3"/>
</dbReference>
<dbReference type="Gene3D" id="3.80.10.10">
    <property type="entry name" value="Ribonuclease Inhibitor"/>
    <property type="match status" value="3"/>
</dbReference>
<keyword evidence="10" id="KW-0325">Glycoprotein</keyword>
<dbReference type="PANTHER" id="PTHR48052:SF8">
    <property type="entry name" value="LRR RECEPTOR-LIKE SERINE_THREONINE-PROTEIN KINASE FLS2"/>
    <property type="match status" value="1"/>
</dbReference>
<evidence type="ECO:0000256" key="13">
    <source>
        <dbReference type="SAM" id="Phobius"/>
    </source>
</evidence>
<keyword evidence="8 13" id="KW-0472">Membrane</keyword>
<dbReference type="GO" id="GO:0005886">
    <property type="term" value="C:plasma membrane"/>
    <property type="evidence" value="ECO:0007669"/>
    <property type="project" value="UniProtKB-SubCell"/>
</dbReference>
<dbReference type="AlphaFoldDB" id="A0AAD2JHR2"/>
<protein>
    <recommendedName>
        <fullName evidence="16">Leucine-rich repeat-containing N-terminal plant-type domain-containing protein</fullName>
    </recommendedName>
</protein>
<keyword evidence="4 13" id="KW-0812">Transmembrane</keyword>
<feature type="compositionally biased region" description="Basic and acidic residues" evidence="12">
    <location>
        <begin position="39"/>
        <end position="59"/>
    </location>
</feature>
<evidence type="ECO:0000256" key="1">
    <source>
        <dbReference type="ARBA" id="ARBA00004236"/>
    </source>
</evidence>
<accession>A0AAD2JHR2</accession>
<evidence type="ECO:0000256" key="4">
    <source>
        <dbReference type="ARBA" id="ARBA00022692"/>
    </source>
</evidence>
<keyword evidence="15" id="KW-1185">Reference proteome</keyword>
<evidence type="ECO:0000256" key="8">
    <source>
        <dbReference type="ARBA" id="ARBA00023136"/>
    </source>
</evidence>
<evidence type="ECO:0008006" key="16">
    <source>
        <dbReference type="Google" id="ProtNLM"/>
    </source>
</evidence>
<feature type="compositionally biased region" description="Low complexity" evidence="12">
    <location>
        <begin position="263"/>
        <end position="272"/>
    </location>
</feature>
<feature type="compositionally biased region" description="Pro residues" evidence="12">
    <location>
        <begin position="176"/>
        <end position="186"/>
    </location>
</feature>
<name>A0AAD2JHR2_9STRA</name>
<feature type="compositionally biased region" description="Polar residues" evidence="12">
    <location>
        <begin position="236"/>
        <end position="252"/>
    </location>
</feature>
<feature type="compositionally biased region" description="Low complexity" evidence="12">
    <location>
        <begin position="106"/>
        <end position="116"/>
    </location>
</feature>
<evidence type="ECO:0000256" key="6">
    <source>
        <dbReference type="ARBA" id="ARBA00022737"/>
    </source>
</evidence>
<reference evidence="14" key="1">
    <citation type="submission" date="2023-08" db="EMBL/GenBank/DDBJ databases">
        <authorList>
            <person name="Audoor S."/>
            <person name="Bilcke G."/>
        </authorList>
    </citation>
    <scope>NUCLEOTIDE SEQUENCE</scope>
</reference>
<keyword evidence="3" id="KW-0433">Leucine-rich repeat</keyword>
<dbReference type="EMBL" id="CAKOGP040001803">
    <property type="protein sequence ID" value="CAJ1952376.1"/>
    <property type="molecule type" value="Genomic_DNA"/>
</dbReference>
<sequence>MDTPKAANKGVPPDDDGSSPRDPTGDKAASSDAQIAAQKLDDLIEGQRKEFSGRRLERHQSRRITSLSSRRNLMAASPSMVVRKTRSEVLLARGPSNSFVGNAKNPPSTDSSTPSQSEKKEPSGNLGSPRMSKTSENLQLDLEAKTRARGLRSPPSVRNIGASWSPSIRNLGAKKAPPPPPPPPPSDADLNTALARGPRRHMSRGDCKPSPVSRNPDPTPLMQDDPISSFEVQMGGLNSASRTDMASTTIFRGNSDESHKDPSLLLSPSNSSVRKQLPSPSFRRNTFMRDSSMSVLRSATASNARDLDQLIAYKTGIPLESSNNEEAAVEEQKPATEPQGQEVVSEENGVILPSPRVAFAADPSRPATGSLSGMTNNRDLDELIAYKTGIPLQDGSNEEHAELTVEQVAPGLGKGQLMNSGEDYPNQQQMAKRPELGGDAFAAPEGKGEKYDPEGGFGGNDWVDGDDEEDLAVAIEVQEPEEDAFIPAAIEYDPDAKPPIYKHRRFRFYCAFLFGLAAMVAVGVVSIMQSEPEIVPQPELPSEPTEAQSIKSTIELLIGEEKLADVDGPHYAALDWITNVDKLQVGLTDTGHLIQRYIVSLFHFQTWNWLQSSCGATDLLTNQTFGVDEHECLYQQLHSVFPARYRSMPSYRWLTSKHECEWAGIRCDDDGNIRVIDLAGQNIRGNLPPEFKELRFLQSLMLSWNQLTGAIPKEYGGMQYLVNFELGFNELTGTLPMWTETRNLQLFNVGSNSLSGTIPTFIKNMKNLGGLYLFDNAFRGEIPDWIGDVSTLKYIRLSNNFLTGTLPTTIGHLNPTELTLAKLELSGPLPSELGKMTGMKTLKLHSTPFDGIIPEEFYNMTSLQRLDMYDCSLSGTLSTSIGKMANLLALRISNNRLSGPLPAELGNLPQLGEMWVHGNNFDGAVPFEVCSSKELASLEVVSADCLPMSSTGIAQNSCDCCDTCCNAETKMCTPVGE</sequence>
<keyword evidence="9" id="KW-0675">Receptor</keyword>
<feature type="transmembrane region" description="Helical" evidence="13">
    <location>
        <begin position="506"/>
        <end position="528"/>
    </location>
</feature>
<dbReference type="FunFam" id="3.80.10.10:FF:000041">
    <property type="entry name" value="LRR receptor-like serine/threonine-protein kinase ERECTA"/>
    <property type="match status" value="1"/>
</dbReference>
<evidence type="ECO:0000313" key="15">
    <source>
        <dbReference type="Proteomes" id="UP001295423"/>
    </source>
</evidence>
<evidence type="ECO:0000256" key="3">
    <source>
        <dbReference type="ARBA" id="ARBA00022614"/>
    </source>
</evidence>
<evidence type="ECO:0000256" key="2">
    <source>
        <dbReference type="ARBA" id="ARBA00022475"/>
    </source>
</evidence>
<dbReference type="InterPro" id="IPR032675">
    <property type="entry name" value="LRR_dom_sf"/>
</dbReference>
<feature type="region of interest" description="Disordered" evidence="12">
    <location>
        <begin position="1"/>
        <end position="281"/>
    </location>
</feature>
<evidence type="ECO:0000256" key="10">
    <source>
        <dbReference type="ARBA" id="ARBA00023180"/>
    </source>
</evidence>
<comment type="subcellular location">
    <subcellularLocation>
        <location evidence="1">Cell membrane</location>
    </subcellularLocation>
    <subcellularLocation>
        <location evidence="11">Endomembrane system</location>
        <topology evidence="11">Single-pass membrane protein</topology>
    </subcellularLocation>
</comment>
<evidence type="ECO:0000256" key="7">
    <source>
        <dbReference type="ARBA" id="ARBA00022989"/>
    </source>
</evidence>
<dbReference type="GO" id="GO:0012505">
    <property type="term" value="C:endomembrane system"/>
    <property type="evidence" value="ECO:0007669"/>
    <property type="project" value="UniProtKB-SubCell"/>
</dbReference>
<keyword evidence="7 13" id="KW-1133">Transmembrane helix</keyword>
<dbReference type="SUPFAM" id="SSF52058">
    <property type="entry name" value="L domain-like"/>
    <property type="match status" value="1"/>
</dbReference>
<dbReference type="Proteomes" id="UP001295423">
    <property type="component" value="Unassembled WGS sequence"/>
</dbReference>
<proteinExistence type="predicted"/>
<evidence type="ECO:0000256" key="9">
    <source>
        <dbReference type="ARBA" id="ARBA00023170"/>
    </source>
</evidence>
<evidence type="ECO:0000313" key="14">
    <source>
        <dbReference type="EMBL" id="CAJ1952376.1"/>
    </source>
</evidence>
<comment type="caution">
    <text evidence="14">The sequence shown here is derived from an EMBL/GenBank/DDBJ whole genome shotgun (WGS) entry which is preliminary data.</text>
</comment>
<keyword evidence="5" id="KW-0732">Signal</keyword>
<evidence type="ECO:0000256" key="11">
    <source>
        <dbReference type="ARBA" id="ARBA00037847"/>
    </source>
</evidence>
<evidence type="ECO:0000256" key="12">
    <source>
        <dbReference type="SAM" id="MobiDB-lite"/>
    </source>
</evidence>
<organism evidence="14 15">
    <name type="scientific">Cylindrotheca closterium</name>
    <dbReference type="NCBI Taxonomy" id="2856"/>
    <lineage>
        <taxon>Eukaryota</taxon>
        <taxon>Sar</taxon>
        <taxon>Stramenopiles</taxon>
        <taxon>Ochrophyta</taxon>
        <taxon>Bacillariophyta</taxon>
        <taxon>Bacillariophyceae</taxon>
        <taxon>Bacillariophycidae</taxon>
        <taxon>Bacillariales</taxon>
        <taxon>Bacillariaceae</taxon>
        <taxon>Cylindrotheca</taxon>
    </lineage>
</organism>
<dbReference type="InterPro" id="IPR001611">
    <property type="entry name" value="Leu-rich_rpt"/>
</dbReference>
<keyword evidence="6" id="KW-0677">Repeat</keyword>